<dbReference type="InterPro" id="IPR053737">
    <property type="entry name" value="Type_II_TA_Toxin"/>
</dbReference>
<comment type="caution">
    <text evidence="2">The sequence shown here is derived from an EMBL/GenBank/DDBJ whole genome shotgun (WGS) entry which is preliminary data.</text>
</comment>
<dbReference type="EMBL" id="MHNB01000015">
    <property type="protein sequence ID" value="OGZ37141.1"/>
    <property type="molecule type" value="Genomic_DNA"/>
</dbReference>
<dbReference type="PROSITE" id="PS51459">
    <property type="entry name" value="FIDO"/>
    <property type="match status" value="1"/>
</dbReference>
<dbReference type="Gene3D" id="1.20.120.1870">
    <property type="entry name" value="Fic/DOC protein, Fido domain"/>
    <property type="match status" value="1"/>
</dbReference>
<dbReference type="InterPro" id="IPR036597">
    <property type="entry name" value="Fido-like_dom_sf"/>
</dbReference>
<dbReference type="AlphaFoldDB" id="A0A1G2FHZ9"/>
<evidence type="ECO:0000313" key="3">
    <source>
        <dbReference type="Proteomes" id="UP000177061"/>
    </source>
</evidence>
<evidence type="ECO:0000313" key="2">
    <source>
        <dbReference type="EMBL" id="OGZ37141.1"/>
    </source>
</evidence>
<dbReference type="InterPro" id="IPR003812">
    <property type="entry name" value="Fido"/>
</dbReference>
<sequence>MIKKISILEIEYIAYRLAKKLMSWNEPIPDFSSRFPNVLESCLAIPFQSFSGRKLYKGLVGKAAVLFYLMIKNHPFLNGNKRIAMTALFVFLHKNKKWLRVDNRELYNFSKWVAESNPKLRKETIAAIEKFIKTYMINL</sequence>
<proteinExistence type="predicted"/>
<dbReference type="NCBIfam" id="TIGR01550">
    <property type="entry name" value="DOC_P1"/>
    <property type="match status" value="1"/>
</dbReference>
<dbReference type="SUPFAM" id="SSF140931">
    <property type="entry name" value="Fic-like"/>
    <property type="match status" value="1"/>
</dbReference>
<dbReference type="Pfam" id="PF02661">
    <property type="entry name" value="Fic"/>
    <property type="match status" value="1"/>
</dbReference>
<dbReference type="STRING" id="1801997.A3J64_01355"/>
<dbReference type="InterPro" id="IPR006440">
    <property type="entry name" value="Doc"/>
</dbReference>
<reference evidence="2 3" key="1">
    <citation type="journal article" date="2016" name="Nat. Commun.">
        <title>Thousands of microbial genomes shed light on interconnected biogeochemical processes in an aquifer system.</title>
        <authorList>
            <person name="Anantharaman K."/>
            <person name="Brown C.T."/>
            <person name="Hug L.A."/>
            <person name="Sharon I."/>
            <person name="Castelle C.J."/>
            <person name="Probst A.J."/>
            <person name="Thomas B.C."/>
            <person name="Singh A."/>
            <person name="Wilkins M.J."/>
            <person name="Karaoz U."/>
            <person name="Brodie E.L."/>
            <person name="Williams K.H."/>
            <person name="Hubbard S.S."/>
            <person name="Banfield J.F."/>
        </authorList>
    </citation>
    <scope>NUCLEOTIDE SEQUENCE [LARGE SCALE GENOMIC DNA]</scope>
</reference>
<organism evidence="2 3">
    <name type="scientific">Candidatus Portnoybacteria bacterium RIFCSPHIGHO2_12_FULL_38_9</name>
    <dbReference type="NCBI Taxonomy" id="1801997"/>
    <lineage>
        <taxon>Bacteria</taxon>
        <taxon>Candidatus Portnoyibacteriota</taxon>
    </lineage>
</organism>
<accession>A0A1G2FHZ9</accession>
<dbReference type="GO" id="GO:0016301">
    <property type="term" value="F:kinase activity"/>
    <property type="evidence" value="ECO:0007669"/>
    <property type="project" value="InterPro"/>
</dbReference>
<feature type="domain" description="Fido" evidence="1">
    <location>
        <begin position="1"/>
        <end position="134"/>
    </location>
</feature>
<evidence type="ECO:0000259" key="1">
    <source>
        <dbReference type="PROSITE" id="PS51459"/>
    </source>
</evidence>
<protein>
    <recommendedName>
        <fullName evidence="1">Fido domain-containing protein</fullName>
    </recommendedName>
</protein>
<dbReference type="Proteomes" id="UP000177061">
    <property type="component" value="Unassembled WGS sequence"/>
</dbReference>
<name>A0A1G2FHZ9_9BACT</name>
<gene>
    <name evidence="2" type="ORF">A3J64_01355</name>
</gene>